<evidence type="ECO:0000256" key="3">
    <source>
        <dbReference type="ARBA" id="ARBA00022737"/>
    </source>
</evidence>
<dbReference type="InterPro" id="IPR013519">
    <property type="entry name" value="Int_alpha_beta-p"/>
</dbReference>
<evidence type="ECO:0000313" key="11">
    <source>
        <dbReference type="Proteomes" id="UP000594220"/>
    </source>
</evidence>
<dbReference type="GO" id="GO:0033627">
    <property type="term" value="P:cell adhesion mediated by integrin"/>
    <property type="evidence" value="ECO:0007669"/>
    <property type="project" value="TreeGrafter"/>
</dbReference>
<accession>A0A7M4DW87</accession>
<dbReference type="PANTHER" id="PTHR23220">
    <property type="entry name" value="INTEGRIN ALPHA"/>
    <property type="match status" value="1"/>
</dbReference>
<dbReference type="InterPro" id="IPR013649">
    <property type="entry name" value="Integrin_alpha_Ig-like_1"/>
</dbReference>
<dbReference type="Gene3D" id="2.130.10.130">
    <property type="entry name" value="Integrin alpha, N-terminal"/>
    <property type="match status" value="1"/>
</dbReference>
<dbReference type="PROSITE" id="PS51470">
    <property type="entry name" value="FG_GAP"/>
    <property type="match status" value="2"/>
</dbReference>
<evidence type="ECO:0000256" key="2">
    <source>
        <dbReference type="ARBA" id="ARBA00022729"/>
    </source>
</evidence>
<keyword evidence="4" id="KW-0401">Integrin</keyword>
<feature type="domain" description="Integrin alpha first immunoglubulin-like" evidence="8">
    <location>
        <begin position="195"/>
        <end position="325"/>
    </location>
</feature>
<evidence type="ECO:0000256" key="1">
    <source>
        <dbReference type="ARBA" id="ARBA00004479"/>
    </source>
</evidence>
<keyword evidence="5" id="KW-0472">Membrane</keyword>
<protein>
    <submittedName>
        <fullName evidence="10">Integrin subunit alpha 2b</fullName>
    </submittedName>
</protein>
<keyword evidence="11" id="KW-1185">Reference proteome</keyword>
<dbReference type="Pfam" id="PF20805">
    <property type="entry name" value="Integrin_A_Ig_2"/>
    <property type="match status" value="1"/>
</dbReference>
<evidence type="ECO:0000259" key="9">
    <source>
        <dbReference type="Pfam" id="PF20805"/>
    </source>
</evidence>
<dbReference type="InterPro" id="IPR013517">
    <property type="entry name" value="FG-GAP"/>
</dbReference>
<evidence type="ECO:0000256" key="4">
    <source>
        <dbReference type="ARBA" id="ARBA00023037"/>
    </source>
</evidence>
<dbReference type="SUPFAM" id="SSF69318">
    <property type="entry name" value="Integrin alpha N-terminal domain"/>
    <property type="match status" value="1"/>
</dbReference>
<dbReference type="SUPFAM" id="SSF69179">
    <property type="entry name" value="Integrin domains"/>
    <property type="match status" value="2"/>
</dbReference>
<keyword evidence="6" id="KW-0325">Glycoprotein</keyword>
<dbReference type="SMART" id="SM00191">
    <property type="entry name" value="Int_alpha"/>
    <property type="match status" value="3"/>
</dbReference>
<dbReference type="GO" id="GO:0008305">
    <property type="term" value="C:integrin complex"/>
    <property type="evidence" value="ECO:0007669"/>
    <property type="project" value="TreeGrafter"/>
</dbReference>
<reference evidence="10" key="1">
    <citation type="submission" date="2025-08" db="UniProtKB">
        <authorList>
            <consortium name="Ensembl"/>
        </authorList>
    </citation>
    <scope>IDENTIFICATION</scope>
</reference>
<evidence type="ECO:0000313" key="10">
    <source>
        <dbReference type="Ensembl" id="ENSCPRP00005000762.1"/>
    </source>
</evidence>
<feature type="repeat" description="FG-GAP" evidence="7">
    <location>
        <begin position="148"/>
        <end position="210"/>
    </location>
</feature>
<dbReference type="GO" id="GO:0098609">
    <property type="term" value="P:cell-cell adhesion"/>
    <property type="evidence" value="ECO:0007669"/>
    <property type="project" value="TreeGrafter"/>
</dbReference>
<dbReference type="PANTHER" id="PTHR23220:SF73">
    <property type="entry name" value="INTEGRIN ALPHA-IIB"/>
    <property type="match status" value="1"/>
</dbReference>
<dbReference type="GO" id="GO:0007229">
    <property type="term" value="P:integrin-mediated signaling pathway"/>
    <property type="evidence" value="ECO:0007669"/>
    <property type="project" value="UniProtKB-KW"/>
</dbReference>
<dbReference type="Gene3D" id="2.60.40.1510">
    <property type="entry name" value="ntegrin, alpha v. Chain A, domain 3"/>
    <property type="match status" value="1"/>
</dbReference>
<feature type="repeat" description="FG-GAP" evidence="7">
    <location>
        <begin position="87"/>
        <end position="146"/>
    </location>
</feature>
<dbReference type="InterPro" id="IPR032695">
    <property type="entry name" value="Integrin_dom_sf"/>
</dbReference>
<dbReference type="Gene3D" id="2.60.40.1460">
    <property type="entry name" value="Integrin domains. Chain A, domain 2"/>
    <property type="match status" value="1"/>
</dbReference>
<evidence type="ECO:0000259" key="8">
    <source>
        <dbReference type="Pfam" id="PF08441"/>
    </source>
</evidence>
<dbReference type="Ensembl" id="ENSCPRT00005000880.1">
    <property type="protein sequence ID" value="ENSCPRP00005000762.1"/>
    <property type="gene ID" value="ENSCPRG00005000568.1"/>
</dbReference>
<dbReference type="GeneTree" id="ENSGT00940000160724"/>
<comment type="subcellular location">
    <subcellularLocation>
        <location evidence="1">Membrane</location>
        <topology evidence="1">Single-pass type I membrane protein</topology>
    </subcellularLocation>
</comment>
<keyword evidence="2" id="KW-0732">Signal</keyword>
<keyword evidence="3" id="KW-0677">Repeat</keyword>
<feature type="domain" description="Integrin alpha second immunoglobulin-like" evidence="9">
    <location>
        <begin position="341"/>
        <end position="439"/>
    </location>
</feature>
<dbReference type="Pfam" id="PF01839">
    <property type="entry name" value="FG-GAP"/>
    <property type="match status" value="1"/>
</dbReference>
<dbReference type="InterPro" id="IPR028994">
    <property type="entry name" value="Integrin_alpha_N"/>
</dbReference>
<proteinExistence type="predicted"/>
<dbReference type="GO" id="GO:0009897">
    <property type="term" value="C:external side of plasma membrane"/>
    <property type="evidence" value="ECO:0007669"/>
    <property type="project" value="TreeGrafter"/>
</dbReference>
<name>A0A7M4DW87_CROPO</name>
<dbReference type="Proteomes" id="UP000594220">
    <property type="component" value="Unplaced"/>
</dbReference>
<dbReference type="GO" id="GO:0001525">
    <property type="term" value="P:angiogenesis"/>
    <property type="evidence" value="ECO:0007669"/>
    <property type="project" value="TreeGrafter"/>
</dbReference>
<reference evidence="10" key="2">
    <citation type="submission" date="2025-09" db="UniProtKB">
        <authorList>
            <consortium name="Ensembl"/>
        </authorList>
    </citation>
    <scope>IDENTIFICATION</scope>
</reference>
<evidence type="ECO:0000256" key="5">
    <source>
        <dbReference type="ARBA" id="ARBA00023136"/>
    </source>
</evidence>
<dbReference type="Pfam" id="PF08441">
    <property type="entry name" value="Integrin_A_Ig_1"/>
    <property type="match status" value="1"/>
</dbReference>
<evidence type="ECO:0000256" key="7">
    <source>
        <dbReference type="PROSITE-ProRule" id="PRU00803"/>
    </source>
</evidence>
<sequence>AEAGSQGTLCLAQGSSEHGHFRDLHPWPHSGHDSGAGALPLCELSLSRRKDDILVGAPLYMERRSDRKLYEVGRVYLYLQLGRPYSNPWQKLTGTDVYGRFGTAIAPLGDLDQDGYMDVAVGAPFAGKGGSGRVFIYSGHSEGLQTPASQVLDSPFSGRASFGFSVRGATDIDANGYPDMLVGAFGAGKVAVYRAQPVVMAETQLSMPDMLNPEEKTSNWGAVCFWVPLSTGNCDYPMLPLAPELNANLQLDRMKQKSGKRIFLLKPQESTLTLKLSKEGPPFCHSFSAYLRDEADFKDKLSPIVVSINLTLAIPLDTEDLGLVLYGDTLVQKQTRIVLDCGEDNVCIPDLRLSAYTHLDYLLIGAENMVHIKVDAANEGEGAFEAELQVQLPPSAHYQRAISNIQGMEKLICNPKKKNETHVVICELGNPMKTGTKVWGISAACQTVPISFSCCLCLRQAAKALKWHVPWPGQDWMIIHCPSDNLQEPWAADWSLQFSVMVPWASAHVLATFPAHPSTHTTETVPALGQNLSMGVQQCLWVHPVSSYGVCGICALGYSHRGRVLVYLLSGSEVLHGNTETCGLCSLGHGAWYIHALPSLYRSLWI</sequence>
<dbReference type="GO" id="GO:0005178">
    <property type="term" value="F:integrin binding"/>
    <property type="evidence" value="ECO:0007669"/>
    <property type="project" value="TreeGrafter"/>
</dbReference>
<dbReference type="GO" id="GO:0007160">
    <property type="term" value="P:cell-matrix adhesion"/>
    <property type="evidence" value="ECO:0007669"/>
    <property type="project" value="TreeGrafter"/>
</dbReference>
<dbReference type="AlphaFoldDB" id="A0A7M4DW87"/>
<organism evidence="10 11">
    <name type="scientific">Crocodylus porosus</name>
    <name type="common">Saltwater crocodile</name>
    <name type="synonym">Estuarine crocodile</name>
    <dbReference type="NCBI Taxonomy" id="8502"/>
    <lineage>
        <taxon>Eukaryota</taxon>
        <taxon>Metazoa</taxon>
        <taxon>Chordata</taxon>
        <taxon>Craniata</taxon>
        <taxon>Vertebrata</taxon>
        <taxon>Euteleostomi</taxon>
        <taxon>Archelosauria</taxon>
        <taxon>Archosauria</taxon>
        <taxon>Crocodylia</taxon>
        <taxon>Longirostres</taxon>
        <taxon>Crocodylidae</taxon>
        <taxon>Crocodylus</taxon>
    </lineage>
</organism>
<evidence type="ECO:0000256" key="6">
    <source>
        <dbReference type="ARBA" id="ARBA00023180"/>
    </source>
</evidence>
<dbReference type="InterPro" id="IPR048285">
    <property type="entry name" value="Integrin_alpha_Ig-like_2"/>
</dbReference>